<dbReference type="Pfam" id="PF01569">
    <property type="entry name" value="PAP2"/>
    <property type="match status" value="1"/>
</dbReference>
<dbReference type="EMBL" id="BMJA01000001">
    <property type="protein sequence ID" value="GGA30114.1"/>
    <property type="molecule type" value="Genomic_DNA"/>
</dbReference>
<dbReference type="Proteomes" id="UP000620046">
    <property type="component" value="Unassembled WGS sequence"/>
</dbReference>
<evidence type="ECO:0000259" key="2">
    <source>
        <dbReference type="SMART" id="SM00014"/>
    </source>
</evidence>
<organism evidence="3 4">
    <name type="scientific">Dyella nitratireducens</name>
    <dbReference type="NCBI Taxonomy" id="1849580"/>
    <lineage>
        <taxon>Bacteria</taxon>
        <taxon>Pseudomonadati</taxon>
        <taxon>Pseudomonadota</taxon>
        <taxon>Gammaproteobacteria</taxon>
        <taxon>Lysobacterales</taxon>
        <taxon>Rhodanobacteraceae</taxon>
        <taxon>Dyella</taxon>
    </lineage>
</organism>
<dbReference type="SMART" id="SM00014">
    <property type="entry name" value="acidPPc"/>
    <property type="match status" value="1"/>
</dbReference>
<proteinExistence type="predicted"/>
<reference evidence="4" key="1">
    <citation type="journal article" date="2019" name="Int. J. Syst. Evol. Microbiol.">
        <title>The Global Catalogue of Microorganisms (GCM) 10K type strain sequencing project: providing services to taxonomists for standard genome sequencing and annotation.</title>
        <authorList>
            <consortium name="The Broad Institute Genomics Platform"/>
            <consortium name="The Broad Institute Genome Sequencing Center for Infectious Disease"/>
            <person name="Wu L."/>
            <person name="Ma J."/>
        </authorList>
    </citation>
    <scope>NUCLEOTIDE SEQUENCE [LARGE SCALE GENOMIC DNA]</scope>
    <source>
        <strain evidence="4">CGMCC 1.15439</strain>
    </source>
</reference>
<name>A0ABQ1FTC5_9GAMM</name>
<feature type="domain" description="Phosphatidic acid phosphatase type 2/haloperoxidase" evidence="2">
    <location>
        <begin position="76"/>
        <end position="190"/>
    </location>
</feature>
<accession>A0ABQ1FTC5</accession>
<feature type="chain" id="PRO_5047164189" description="Phosphatidic acid phosphatase type 2/haloperoxidase domain-containing protein" evidence="1">
    <location>
        <begin position="29"/>
        <end position="215"/>
    </location>
</feature>
<evidence type="ECO:0000256" key="1">
    <source>
        <dbReference type="SAM" id="SignalP"/>
    </source>
</evidence>
<keyword evidence="4" id="KW-1185">Reference proteome</keyword>
<feature type="signal peptide" evidence="1">
    <location>
        <begin position="1"/>
        <end position="28"/>
    </location>
</feature>
<evidence type="ECO:0000313" key="3">
    <source>
        <dbReference type="EMBL" id="GGA30114.1"/>
    </source>
</evidence>
<dbReference type="SUPFAM" id="SSF48317">
    <property type="entry name" value="Acid phosphatase/Vanadium-dependent haloperoxidase"/>
    <property type="match status" value="1"/>
</dbReference>
<evidence type="ECO:0000313" key="4">
    <source>
        <dbReference type="Proteomes" id="UP000620046"/>
    </source>
</evidence>
<gene>
    <name evidence="3" type="ORF">GCM10010981_18870</name>
</gene>
<dbReference type="InterPro" id="IPR036938">
    <property type="entry name" value="PAP2/HPO_sf"/>
</dbReference>
<protein>
    <recommendedName>
        <fullName evidence="2">Phosphatidic acid phosphatase type 2/haloperoxidase domain-containing protein</fullName>
    </recommendedName>
</protein>
<keyword evidence="1" id="KW-0732">Signal</keyword>
<comment type="caution">
    <text evidence="3">The sequence shown here is derived from an EMBL/GenBank/DDBJ whole genome shotgun (WGS) entry which is preliminary data.</text>
</comment>
<sequence length="215" mass="23288">MAALRSRSHFFLQAMLCVACLLPSSAWAGGGFLGIDHRVAYDNRGIWNRNIQSGVLDGTVAFVGLGALAFGDQDKFGDTLWRSVDAMVFTGVTTEVMKYSFQRERPSQTSNPNLFFRGTHAQSFPSGEVSAISAAVTPFMAAYGEDHPAVYALALLPAYDAVARVKTRGHWQSDVLVGAGVGVGFGIYASRRHSPLIISWLPGGFKIGFIHRFNP</sequence>
<dbReference type="InterPro" id="IPR000326">
    <property type="entry name" value="PAP2/HPO"/>
</dbReference>
<dbReference type="Gene3D" id="1.20.144.10">
    <property type="entry name" value="Phosphatidic acid phosphatase type 2/haloperoxidase"/>
    <property type="match status" value="1"/>
</dbReference>